<proteinExistence type="predicted"/>
<comment type="caution">
    <text evidence="2">The sequence shown here is derived from an EMBL/GenBank/DDBJ whole genome shotgun (WGS) entry which is preliminary data.</text>
</comment>
<sequence length="83" mass="9846">MSKKESKKKKKKVQPKVNPELEGFNIEIDSFGEIKTNFNIDRINEFLNKNVEDKKLAERDDYEDLKSSKPEKKDKKKDNDDKE</sequence>
<evidence type="ECO:0000313" key="3">
    <source>
        <dbReference type="Proteomes" id="UP000614216"/>
    </source>
</evidence>
<feature type="compositionally biased region" description="Basic residues" evidence="1">
    <location>
        <begin position="1"/>
        <end position="14"/>
    </location>
</feature>
<keyword evidence="3" id="KW-1185">Reference proteome</keyword>
<dbReference type="Proteomes" id="UP000614216">
    <property type="component" value="Unassembled WGS sequence"/>
</dbReference>
<gene>
    <name evidence="2" type="ORF">JMN32_25545</name>
</gene>
<dbReference type="AlphaFoldDB" id="A0A937G489"/>
<dbReference type="RefSeq" id="WP_202859246.1">
    <property type="nucleotide sequence ID" value="NZ_JAEUGD010000067.1"/>
</dbReference>
<evidence type="ECO:0000313" key="2">
    <source>
        <dbReference type="EMBL" id="MBL6449700.1"/>
    </source>
</evidence>
<reference evidence="2" key="1">
    <citation type="submission" date="2021-01" db="EMBL/GenBank/DDBJ databases">
        <title>Fulvivirga kasyanovii gen. nov., sp nov., a novel member of the phylum Bacteroidetes isolated from seawater in a mussel farm.</title>
        <authorList>
            <person name="Zhao L.-H."/>
            <person name="Wang Z.-J."/>
        </authorList>
    </citation>
    <scope>NUCLEOTIDE SEQUENCE</scope>
    <source>
        <strain evidence="2">29W222</strain>
    </source>
</reference>
<name>A0A937G489_9BACT</name>
<evidence type="ECO:0000256" key="1">
    <source>
        <dbReference type="SAM" id="MobiDB-lite"/>
    </source>
</evidence>
<accession>A0A937G489</accession>
<protein>
    <submittedName>
        <fullName evidence="2">Uncharacterized protein</fullName>
    </submittedName>
</protein>
<dbReference type="EMBL" id="JAEUGD010000067">
    <property type="protein sequence ID" value="MBL6449700.1"/>
    <property type="molecule type" value="Genomic_DNA"/>
</dbReference>
<feature type="region of interest" description="Disordered" evidence="1">
    <location>
        <begin position="57"/>
        <end position="83"/>
    </location>
</feature>
<organism evidence="2 3">
    <name type="scientific">Fulvivirga marina</name>
    <dbReference type="NCBI Taxonomy" id="2494733"/>
    <lineage>
        <taxon>Bacteria</taxon>
        <taxon>Pseudomonadati</taxon>
        <taxon>Bacteroidota</taxon>
        <taxon>Cytophagia</taxon>
        <taxon>Cytophagales</taxon>
        <taxon>Fulvivirgaceae</taxon>
        <taxon>Fulvivirga</taxon>
    </lineage>
</organism>
<feature type="region of interest" description="Disordered" evidence="1">
    <location>
        <begin position="1"/>
        <end position="22"/>
    </location>
</feature>